<dbReference type="RefSeq" id="WP_382357502.1">
    <property type="nucleotide sequence ID" value="NZ_JBHTGR010000003.1"/>
</dbReference>
<keyword evidence="5" id="KW-1185">Reference proteome</keyword>
<comment type="pathway">
    <text evidence="1">Cofactor biosynthesis; thiamine diphosphate biosynthesis; thiamine diphosphate from thiamine phosphate: step 1/1.</text>
</comment>
<dbReference type="Pfam" id="PF00586">
    <property type="entry name" value="AIRS"/>
    <property type="match status" value="1"/>
</dbReference>
<dbReference type="NCBIfam" id="TIGR01379">
    <property type="entry name" value="thiL"/>
    <property type="match status" value="1"/>
</dbReference>
<feature type="binding site" evidence="1">
    <location>
        <position position="212"/>
    </location>
    <ligand>
        <name>Mg(2+)</name>
        <dbReference type="ChEBI" id="CHEBI:18420"/>
        <label>5</label>
    </ligand>
</feature>
<evidence type="ECO:0000256" key="1">
    <source>
        <dbReference type="HAMAP-Rule" id="MF_02128"/>
    </source>
</evidence>
<feature type="binding site" evidence="1">
    <location>
        <position position="209"/>
    </location>
    <ligand>
        <name>Mg(2+)</name>
        <dbReference type="ChEBI" id="CHEBI:18420"/>
        <label>3</label>
    </ligand>
</feature>
<dbReference type="PANTHER" id="PTHR30270:SF0">
    <property type="entry name" value="THIAMINE-MONOPHOSPHATE KINASE"/>
    <property type="match status" value="1"/>
</dbReference>
<evidence type="ECO:0000313" key="5">
    <source>
        <dbReference type="Proteomes" id="UP001596620"/>
    </source>
</evidence>
<feature type="binding site" evidence="1">
    <location>
        <position position="145"/>
    </location>
    <ligand>
        <name>ATP</name>
        <dbReference type="ChEBI" id="CHEBI:30616"/>
    </ligand>
</feature>
<evidence type="ECO:0000259" key="2">
    <source>
        <dbReference type="Pfam" id="PF00586"/>
    </source>
</evidence>
<feature type="binding site" evidence="1">
    <location>
        <position position="72"/>
    </location>
    <ligand>
        <name>Mg(2+)</name>
        <dbReference type="ChEBI" id="CHEBI:18420"/>
        <label>2</label>
    </ligand>
</feature>
<dbReference type="Gene3D" id="3.90.650.10">
    <property type="entry name" value="PurM-like C-terminal domain"/>
    <property type="match status" value="1"/>
</dbReference>
<dbReference type="SUPFAM" id="SSF56042">
    <property type="entry name" value="PurM C-terminal domain-like"/>
    <property type="match status" value="1"/>
</dbReference>
<dbReference type="InterPro" id="IPR016188">
    <property type="entry name" value="PurM-like_N"/>
</dbReference>
<keyword evidence="1 4" id="KW-0808">Transferase</keyword>
<comment type="miscellaneous">
    <text evidence="1">Reaction mechanism of ThiL seems to utilize a direct, inline transfer of the gamma-phosphate of ATP to TMP rather than a phosphorylated enzyme intermediate.</text>
</comment>
<accession>A0ABW2UTY5</accession>
<feature type="binding site" evidence="1">
    <location>
        <position position="27"/>
    </location>
    <ligand>
        <name>Mg(2+)</name>
        <dbReference type="ChEBI" id="CHEBI:18420"/>
        <label>4</label>
    </ligand>
</feature>
<sequence>MDEFSLIDLIKQKTYRQSSIIRGIGDDAAVFRQPAQDIVTAVDTFVEDIHFTRSTMRPFHIGYRSLAANISDLSAMGARPAFYLVSIVVPSTWSESDLSALYNGMAEVGSAYQMDVIGGDTTAGSELTVSVTVFGYASREKVRYRHTAKPGDAVFVTGHLGDSAAGLHMLTHPGDYRDQTYFIHRHRMPAVRANFSCELEGLRRVTLNDISDGIASEANEIAEASGVTMTLYDEAIPVSAGFEQFSEAQQQWKLYGGEDFELLGTLPQDDWGALQEAAYKTGTPVTMIGYVESSGRQASSVFLENQEQSRTRLNKQGYTHLK</sequence>
<feature type="binding site" evidence="1">
    <location>
        <begin position="119"/>
        <end position="120"/>
    </location>
    <ligand>
        <name>ATP</name>
        <dbReference type="ChEBI" id="CHEBI:30616"/>
    </ligand>
</feature>
<reference evidence="5" key="1">
    <citation type="journal article" date="2019" name="Int. J. Syst. Evol. Microbiol.">
        <title>The Global Catalogue of Microorganisms (GCM) 10K type strain sequencing project: providing services to taxonomists for standard genome sequencing and annotation.</title>
        <authorList>
            <consortium name="The Broad Institute Genomics Platform"/>
            <consortium name="The Broad Institute Genome Sequencing Center for Infectious Disease"/>
            <person name="Wu L."/>
            <person name="Ma J."/>
        </authorList>
    </citation>
    <scope>NUCLEOTIDE SEQUENCE [LARGE SCALE GENOMIC DNA]</scope>
    <source>
        <strain evidence="5">JCM 30234</strain>
    </source>
</reference>
<name>A0ABW2UTY5_9BACI</name>
<comment type="function">
    <text evidence="1">Catalyzes the ATP-dependent phosphorylation of thiamine-monophosphate (TMP) to form thiamine-pyrophosphate (TPP), the active form of vitamin B1.</text>
</comment>
<dbReference type="InterPro" id="IPR036921">
    <property type="entry name" value="PurM-like_N_sf"/>
</dbReference>
<dbReference type="HAMAP" id="MF_02128">
    <property type="entry name" value="TMP_kinase"/>
    <property type="match status" value="1"/>
</dbReference>
<feature type="binding site" evidence="1">
    <location>
        <position position="211"/>
    </location>
    <ligand>
        <name>ATP</name>
        <dbReference type="ChEBI" id="CHEBI:30616"/>
    </ligand>
</feature>
<dbReference type="SUPFAM" id="SSF55326">
    <property type="entry name" value="PurM N-terminal domain-like"/>
    <property type="match status" value="1"/>
</dbReference>
<keyword evidence="1" id="KW-0460">Magnesium</keyword>
<evidence type="ECO:0000259" key="3">
    <source>
        <dbReference type="Pfam" id="PF02769"/>
    </source>
</evidence>
<keyword evidence="1" id="KW-0547">Nucleotide-binding</keyword>
<dbReference type="PIRSF" id="PIRSF005303">
    <property type="entry name" value="Thiam_monoph_kin"/>
    <property type="match status" value="1"/>
</dbReference>
<keyword evidence="1 4" id="KW-0418">Kinase</keyword>
<feature type="binding site" evidence="1">
    <location>
        <position position="72"/>
    </location>
    <ligand>
        <name>Mg(2+)</name>
        <dbReference type="ChEBI" id="CHEBI:18420"/>
        <label>3</label>
    </ligand>
</feature>
<dbReference type="Gene3D" id="3.30.1330.10">
    <property type="entry name" value="PurM-like, N-terminal domain"/>
    <property type="match status" value="1"/>
</dbReference>
<organism evidence="4 5">
    <name type="scientific">Lentibacillus kimchii</name>
    <dbReference type="NCBI Taxonomy" id="1542911"/>
    <lineage>
        <taxon>Bacteria</taxon>
        <taxon>Bacillati</taxon>
        <taxon>Bacillota</taxon>
        <taxon>Bacilli</taxon>
        <taxon>Bacillales</taxon>
        <taxon>Bacillaceae</taxon>
        <taxon>Lentibacillus</taxon>
    </lineage>
</organism>
<dbReference type="InterPro" id="IPR010918">
    <property type="entry name" value="PurM-like_C_dom"/>
</dbReference>
<gene>
    <name evidence="1 4" type="primary">thiL</name>
    <name evidence="4" type="ORF">ACFQU8_02030</name>
</gene>
<keyword evidence="1" id="KW-0067">ATP-binding</keyword>
<feature type="binding site" evidence="1">
    <location>
        <position position="258"/>
    </location>
    <ligand>
        <name>substrate</name>
    </ligand>
</feature>
<dbReference type="EMBL" id="JBHTGR010000003">
    <property type="protein sequence ID" value="MFC7746019.1"/>
    <property type="molecule type" value="Genomic_DNA"/>
</dbReference>
<dbReference type="InterPro" id="IPR006283">
    <property type="entry name" value="ThiL-like"/>
</dbReference>
<keyword evidence="1" id="KW-0784">Thiamine biosynthesis</keyword>
<feature type="binding site" evidence="1">
    <location>
        <position position="120"/>
    </location>
    <ligand>
        <name>Mg(2+)</name>
        <dbReference type="ChEBI" id="CHEBI:18420"/>
        <label>1</label>
    </ligand>
</feature>
<evidence type="ECO:0000313" key="4">
    <source>
        <dbReference type="EMBL" id="MFC7746019.1"/>
    </source>
</evidence>
<keyword evidence="1" id="KW-0479">Metal-binding</keyword>
<feature type="binding site" evidence="1">
    <location>
        <position position="72"/>
    </location>
    <ligand>
        <name>Mg(2+)</name>
        <dbReference type="ChEBI" id="CHEBI:18420"/>
        <label>4</label>
    </ligand>
</feature>
<feature type="binding site" evidence="1">
    <location>
        <position position="318"/>
    </location>
    <ligand>
        <name>substrate</name>
    </ligand>
</feature>
<feature type="binding site" evidence="1">
    <location>
        <position position="43"/>
    </location>
    <ligand>
        <name>Mg(2+)</name>
        <dbReference type="ChEBI" id="CHEBI:18420"/>
        <label>2</label>
    </ligand>
</feature>
<feature type="binding site" evidence="1">
    <location>
        <position position="43"/>
    </location>
    <ligand>
        <name>Mg(2+)</name>
        <dbReference type="ChEBI" id="CHEBI:18420"/>
        <label>1</label>
    </ligand>
</feature>
<dbReference type="InterPro" id="IPR036676">
    <property type="entry name" value="PurM-like_C_sf"/>
</dbReference>
<protein>
    <recommendedName>
        <fullName evidence="1">Thiamine-monophosphate kinase</fullName>
        <shortName evidence="1">TMP kinase</shortName>
        <shortName evidence="1">Thiamine-phosphate kinase</shortName>
        <ecNumber evidence="1">2.7.4.16</ecNumber>
    </recommendedName>
</protein>
<feature type="binding site" evidence="1">
    <location>
        <position position="102"/>
    </location>
    <ligand>
        <name>ATP</name>
        <dbReference type="ChEBI" id="CHEBI:30616"/>
    </ligand>
</feature>
<dbReference type="Proteomes" id="UP001596620">
    <property type="component" value="Unassembled WGS sequence"/>
</dbReference>
<comment type="similarity">
    <text evidence="1">Belongs to the thiamine-monophosphate kinase family.</text>
</comment>
<dbReference type="EC" id="2.7.4.16" evidence="1"/>
<feature type="binding site" evidence="1">
    <location>
        <position position="27"/>
    </location>
    <ligand>
        <name>Mg(2+)</name>
        <dbReference type="ChEBI" id="CHEBI:18420"/>
        <label>3</label>
    </ligand>
</feature>
<dbReference type="Pfam" id="PF02769">
    <property type="entry name" value="AIRS_C"/>
    <property type="match status" value="1"/>
</dbReference>
<feature type="binding site" evidence="1">
    <location>
        <position position="50"/>
    </location>
    <ligand>
        <name>substrate</name>
    </ligand>
</feature>
<feature type="domain" description="PurM-like N-terminal" evidence="2">
    <location>
        <begin position="25"/>
        <end position="136"/>
    </location>
</feature>
<comment type="caution">
    <text evidence="1">Lacks conserved residue(s) required for the propagation of feature annotation.</text>
</comment>
<dbReference type="GO" id="GO:0009030">
    <property type="term" value="F:thiamine-phosphate kinase activity"/>
    <property type="evidence" value="ECO:0007669"/>
    <property type="project" value="UniProtKB-EC"/>
</dbReference>
<feature type="domain" description="PurM-like C-terminal" evidence="3">
    <location>
        <begin position="149"/>
        <end position="297"/>
    </location>
</feature>
<dbReference type="CDD" id="cd02194">
    <property type="entry name" value="ThiL"/>
    <property type="match status" value="1"/>
</dbReference>
<proteinExistence type="inferred from homology"/>
<comment type="caution">
    <text evidence="4">The sequence shown here is derived from an EMBL/GenBank/DDBJ whole genome shotgun (WGS) entry which is preliminary data.</text>
</comment>
<dbReference type="PANTHER" id="PTHR30270">
    <property type="entry name" value="THIAMINE-MONOPHOSPHATE KINASE"/>
    <property type="match status" value="1"/>
</dbReference>
<comment type="catalytic activity">
    <reaction evidence="1">
        <text>thiamine phosphate + ATP = thiamine diphosphate + ADP</text>
        <dbReference type="Rhea" id="RHEA:15913"/>
        <dbReference type="ChEBI" id="CHEBI:30616"/>
        <dbReference type="ChEBI" id="CHEBI:37575"/>
        <dbReference type="ChEBI" id="CHEBI:58937"/>
        <dbReference type="ChEBI" id="CHEBI:456216"/>
        <dbReference type="EC" id="2.7.4.16"/>
    </reaction>
</comment>